<feature type="region of interest" description="Disordered" evidence="1">
    <location>
        <begin position="1"/>
        <end position="256"/>
    </location>
</feature>
<feature type="compositionally biased region" description="Basic and acidic residues" evidence="1">
    <location>
        <begin position="20"/>
        <end position="29"/>
    </location>
</feature>
<feature type="compositionally biased region" description="Basic and acidic residues" evidence="1">
    <location>
        <begin position="177"/>
        <end position="187"/>
    </location>
</feature>
<feature type="domain" description="SUZ" evidence="2">
    <location>
        <begin position="60"/>
        <end position="141"/>
    </location>
</feature>
<evidence type="ECO:0000259" key="2">
    <source>
        <dbReference type="PROSITE" id="PS51673"/>
    </source>
</evidence>
<dbReference type="InterPro" id="IPR024771">
    <property type="entry name" value="SUZ"/>
</dbReference>
<proteinExistence type="predicted"/>
<feature type="compositionally biased region" description="Basic residues" evidence="1">
    <location>
        <begin position="164"/>
        <end position="174"/>
    </location>
</feature>
<dbReference type="EMBL" id="JAULSW010000001">
    <property type="protein sequence ID" value="KAK3393626.1"/>
    <property type="molecule type" value="Genomic_DNA"/>
</dbReference>
<dbReference type="PROSITE" id="PS51673">
    <property type="entry name" value="SUZ"/>
    <property type="match status" value="1"/>
</dbReference>
<dbReference type="InterPro" id="IPR024642">
    <property type="entry name" value="SUZ-C"/>
</dbReference>
<dbReference type="AlphaFoldDB" id="A0AAE0P5B6"/>
<dbReference type="Pfam" id="PF12901">
    <property type="entry name" value="SUZ-C"/>
    <property type="match status" value="1"/>
</dbReference>
<feature type="compositionally biased region" description="Basic and acidic residues" evidence="1">
    <location>
        <begin position="41"/>
        <end position="57"/>
    </location>
</feature>
<feature type="domain" description="SUZ-C" evidence="3">
    <location>
        <begin position="208"/>
        <end position="249"/>
    </location>
</feature>
<evidence type="ECO:0000256" key="1">
    <source>
        <dbReference type="SAM" id="MobiDB-lite"/>
    </source>
</evidence>
<reference evidence="4" key="1">
    <citation type="journal article" date="2023" name="Mol. Phylogenet. Evol.">
        <title>Genome-scale phylogeny and comparative genomics of the fungal order Sordariales.</title>
        <authorList>
            <person name="Hensen N."/>
            <person name="Bonometti L."/>
            <person name="Westerberg I."/>
            <person name="Brannstrom I.O."/>
            <person name="Guillou S."/>
            <person name="Cros-Aarteil S."/>
            <person name="Calhoun S."/>
            <person name="Haridas S."/>
            <person name="Kuo A."/>
            <person name="Mondo S."/>
            <person name="Pangilinan J."/>
            <person name="Riley R."/>
            <person name="LaButti K."/>
            <person name="Andreopoulos B."/>
            <person name="Lipzen A."/>
            <person name="Chen C."/>
            <person name="Yan M."/>
            <person name="Daum C."/>
            <person name="Ng V."/>
            <person name="Clum A."/>
            <person name="Steindorff A."/>
            <person name="Ohm R.A."/>
            <person name="Martin F."/>
            <person name="Silar P."/>
            <person name="Natvig D.O."/>
            <person name="Lalanne C."/>
            <person name="Gautier V."/>
            <person name="Ament-Velasquez S.L."/>
            <person name="Kruys A."/>
            <person name="Hutchinson M.I."/>
            <person name="Powell A.J."/>
            <person name="Barry K."/>
            <person name="Miller A.N."/>
            <person name="Grigoriev I.V."/>
            <person name="Debuchy R."/>
            <person name="Gladieux P."/>
            <person name="Hiltunen Thoren M."/>
            <person name="Johannesson H."/>
        </authorList>
    </citation>
    <scope>NUCLEOTIDE SEQUENCE</scope>
    <source>
        <strain evidence="4">CBS 232.78</strain>
    </source>
</reference>
<reference evidence="4" key="2">
    <citation type="submission" date="2023-06" db="EMBL/GenBank/DDBJ databases">
        <authorList>
            <consortium name="Lawrence Berkeley National Laboratory"/>
            <person name="Haridas S."/>
            <person name="Hensen N."/>
            <person name="Bonometti L."/>
            <person name="Westerberg I."/>
            <person name="Brannstrom I.O."/>
            <person name="Guillou S."/>
            <person name="Cros-Aarteil S."/>
            <person name="Calhoun S."/>
            <person name="Kuo A."/>
            <person name="Mondo S."/>
            <person name="Pangilinan J."/>
            <person name="Riley R."/>
            <person name="LaButti K."/>
            <person name="Andreopoulos B."/>
            <person name="Lipzen A."/>
            <person name="Chen C."/>
            <person name="Yanf M."/>
            <person name="Daum C."/>
            <person name="Ng V."/>
            <person name="Clum A."/>
            <person name="Steindorff A."/>
            <person name="Ohm R."/>
            <person name="Martin F."/>
            <person name="Silar P."/>
            <person name="Natvig D."/>
            <person name="Lalanne C."/>
            <person name="Gautier V."/>
            <person name="Ament-velasquez S.L."/>
            <person name="Kruys A."/>
            <person name="Hutchinson M.I."/>
            <person name="Powell A.J."/>
            <person name="Barry K."/>
            <person name="Miller A.N."/>
            <person name="Grigoriev I.V."/>
            <person name="Debuchy R."/>
            <person name="Gladieux P."/>
            <person name="Thoren M.H."/>
            <person name="Johannesson H."/>
        </authorList>
    </citation>
    <scope>NUCLEOTIDE SEQUENCE</scope>
    <source>
        <strain evidence="4">CBS 232.78</strain>
    </source>
</reference>
<sequence length="256" mass="28673">MARKKDKIPDAWDDDDWEAQADRIAKEPEPEPEAPQVPVTRAERLAKHAEDQRKLWESAEAPSEEVNFLPPSNNIPLATAFKPALKLLSRKPAPQGDDDEEDDNKKDQPTPEEVRLRQQREREEKQRRYNEARARIFEDSNLSSGQSSPGNVTPPQSSEGRQSYRGRGRGRGGRGAHNNDNRQDNQSRRLPANQQPGSRELFDPSYSPRAGFNVQRRGGDGSSSTPREEDQIIRTPRGPDGGAGFGFSRRGGTQEG</sequence>
<accession>A0AAE0P5B6</accession>
<feature type="compositionally biased region" description="Basic and acidic residues" evidence="1">
    <location>
        <begin position="103"/>
        <end position="138"/>
    </location>
</feature>
<comment type="caution">
    <text evidence="4">The sequence shown here is derived from an EMBL/GenBank/DDBJ whole genome shotgun (WGS) entry which is preliminary data.</text>
</comment>
<dbReference type="PROSITE" id="PS51938">
    <property type="entry name" value="SUZ_C"/>
    <property type="match status" value="1"/>
</dbReference>
<feature type="compositionally biased region" description="Polar residues" evidence="1">
    <location>
        <begin position="140"/>
        <end position="161"/>
    </location>
</feature>
<evidence type="ECO:0000259" key="3">
    <source>
        <dbReference type="PROSITE" id="PS51938"/>
    </source>
</evidence>
<evidence type="ECO:0008006" key="6">
    <source>
        <dbReference type="Google" id="ProtNLM"/>
    </source>
</evidence>
<evidence type="ECO:0000313" key="5">
    <source>
        <dbReference type="Proteomes" id="UP001285441"/>
    </source>
</evidence>
<name>A0AAE0P5B6_9PEZI</name>
<protein>
    <recommendedName>
        <fullName evidence="6">SUZ domain-containing protein</fullName>
    </recommendedName>
</protein>
<organism evidence="4 5">
    <name type="scientific">Podospora didyma</name>
    <dbReference type="NCBI Taxonomy" id="330526"/>
    <lineage>
        <taxon>Eukaryota</taxon>
        <taxon>Fungi</taxon>
        <taxon>Dikarya</taxon>
        <taxon>Ascomycota</taxon>
        <taxon>Pezizomycotina</taxon>
        <taxon>Sordariomycetes</taxon>
        <taxon>Sordariomycetidae</taxon>
        <taxon>Sordariales</taxon>
        <taxon>Podosporaceae</taxon>
        <taxon>Podospora</taxon>
    </lineage>
</organism>
<feature type="compositionally biased region" description="Low complexity" evidence="1">
    <location>
        <begin position="246"/>
        <end position="256"/>
    </location>
</feature>
<dbReference type="Proteomes" id="UP001285441">
    <property type="component" value="Unassembled WGS sequence"/>
</dbReference>
<evidence type="ECO:0000313" key="4">
    <source>
        <dbReference type="EMBL" id="KAK3393626.1"/>
    </source>
</evidence>
<dbReference type="Pfam" id="PF12752">
    <property type="entry name" value="SUZ"/>
    <property type="match status" value="1"/>
</dbReference>
<gene>
    <name evidence="4" type="ORF">B0H63DRAFT_21992</name>
</gene>
<keyword evidence="5" id="KW-1185">Reference proteome</keyword>